<evidence type="ECO:0000256" key="1">
    <source>
        <dbReference type="ARBA" id="ARBA00006226"/>
    </source>
</evidence>
<dbReference type="Gene3D" id="3.30.2310.20">
    <property type="entry name" value="RelE-like"/>
    <property type="match status" value="1"/>
</dbReference>
<organism evidence="3">
    <name type="scientific">Ralstonia solanacearum</name>
    <name type="common">Pseudomonas solanacearum</name>
    <dbReference type="NCBI Taxonomy" id="305"/>
    <lineage>
        <taxon>Bacteria</taxon>
        <taxon>Pseudomonadati</taxon>
        <taxon>Pseudomonadota</taxon>
        <taxon>Betaproteobacteria</taxon>
        <taxon>Burkholderiales</taxon>
        <taxon>Burkholderiaceae</taxon>
        <taxon>Ralstonia</taxon>
        <taxon>Ralstonia solanacearum species complex</taxon>
    </lineage>
</organism>
<dbReference type="PANTHER" id="PTHR35601:SF1">
    <property type="entry name" value="TOXIN RELE"/>
    <property type="match status" value="1"/>
</dbReference>
<protein>
    <submittedName>
        <fullName evidence="3">Plasmid stabilization system domain protein</fullName>
    </submittedName>
</protein>
<sequence length="90" mass="10852">MGRGMNAIHWTAWAARQLRKLDRQHQRVLVEAVGQLEAMPHCRQVRALREHRYGYRLRVGDYRVLSDWDDGIRIVDIQEVSKRDERTYRH</sequence>
<dbReference type="InterPro" id="IPR035093">
    <property type="entry name" value="RelE/ParE_toxin_dom_sf"/>
</dbReference>
<dbReference type="InterPro" id="IPR007712">
    <property type="entry name" value="RelE/ParE_toxin"/>
</dbReference>
<gene>
    <name evidence="3" type="ORF">TF3108_v1_470029</name>
</gene>
<comment type="similarity">
    <text evidence="1">Belongs to the RelE toxin family.</text>
</comment>
<dbReference type="Pfam" id="PF05016">
    <property type="entry name" value="ParE_toxin"/>
    <property type="match status" value="1"/>
</dbReference>
<keyword evidence="2" id="KW-1277">Toxin-antitoxin system</keyword>
<reference evidence="3" key="1">
    <citation type="submission" date="2015-10" db="EMBL/GenBank/DDBJ databases">
        <authorList>
            <person name="Gilbert D.G."/>
        </authorList>
    </citation>
    <scope>NUCLEOTIDE SEQUENCE</scope>
    <source>
        <strain evidence="3">Phyl III-seqv23</strain>
    </source>
</reference>
<dbReference type="EMBL" id="LN899826">
    <property type="protein sequence ID" value="CUV40456.1"/>
    <property type="molecule type" value="Genomic_DNA"/>
</dbReference>
<proteinExistence type="inferred from homology"/>
<evidence type="ECO:0000313" key="3">
    <source>
        <dbReference type="EMBL" id="CUV40456.1"/>
    </source>
</evidence>
<dbReference type="AlphaFoldDB" id="A0A0S4W0V4"/>
<name>A0A0S4W0V4_RALSL</name>
<evidence type="ECO:0000256" key="2">
    <source>
        <dbReference type="ARBA" id="ARBA00022649"/>
    </source>
</evidence>
<dbReference type="SUPFAM" id="SSF143011">
    <property type="entry name" value="RelE-like"/>
    <property type="match status" value="1"/>
</dbReference>
<accession>A0A0S4W0V4</accession>
<dbReference type="PANTHER" id="PTHR35601">
    <property type="entry name" value="TOXIN RELE"/>
    <property type="match status" value="1"/>
</dbReference>